<dbReference type="GO" id="GO:0003700">
    <property type="term" value="F:DNA-binding transcription factor activity"/>
    <property type="evidence" value="ECO:0007669"/>
    <property type="project" value="InterPro"/>
</dbReference>
<dbReference type="PROSITE" id="PS51030">
    <property type="entry name" value="NUCLEAR_REC_DBD_2"/>
    <property type="match status" value="1"/>
</dbReference>
<dbReference type="InterPro" id="IPR000961">
    <property type="entry name" value="AGC-kinase_C"/>
</dbReference>
<dbReference type="InterPro" id="IPR017441">
    <property type="entry name" value="Protein_kinase_ATP_BS"/>
</dbReference>
<keyword evidence="14" id="KW-0862">Zinc</keyword>
<dbReference type="InterPro" id="IPR001628">
    <property type="entry name" value="Znf_hrmn_rcpt"/>
</dbReference>
<keyword evidence="20" id="KW-0539">Nucleus</keyword>
<dbReference type="GO" id="GO:0005634">
    <property type="term" value="C:nucleus"/>
    <property type="evidence" value="ECO:0007669"/>
    <property type="project" value="UniProtKB-SubCell"/>
</dbReference>
<comment type="cofactor">
    <cofactor evidence="1">
        <name>Mg(2+)</name>
        <dbReference type="ChEBI" id="CHEBI:18420"/>
    </cofactor>
</comment>
<dbReference type="FunFam" id="3.30.50.10:FF:000030">
    <property type="entry name" value="Nuclear Hormone Receptor family"/>
    <property type="match status" value="1"/>
</dbReference>
<keyword evidence="19" id="KW-0675">Receptor</keyword>
<dbReference type="SUPFAM" id="SSF48508">
    <property type="entry name" value="Nuclear receptor ligand-binding domain"/>
    <property type="match status" value="1"/>
</dbReference>
<comment type="subcellular location">
    <subcellularLocation>
        <location evidence="2">Nucleus</location>
    </subcellularLocation>
</comment>
<name>A0A915EE42_9BILA</name>
<dbReference type="Pfam" id="PF00069">
    <property type="entry name" value="Pkinase"/>
    <property type="match status" value="2"/>
</dbReference>
<sequence length="1261" mass="140794">MNGQCTVIADEAKPESSSTPSFPSTSPTSEDDEAEEGSIDTKVTMENFALIRVLGKGAYGKVFLVRKIGGHDSGKVYAMKVLKKTRVTQKQKTLEHTLAERKVLERLKGLPFLVNMAYAFQTDTKLHIVMEFVGGGELFTHLCKKKKFEVSAARIILAEIITALENIHKNNVIYRDLKLENILLDEEGHVILTDFGLSKAFYGDELSSATSYCGTIEYMSPEIVKRGPNGYNECVDWWSLGVIAFELLTGCSPFTVDGDQNSTQEIAKRILNKRVPFPKTMDEVSRSFIGSLLTKDPANRLGARGVDEIKNHKFFQGLDWELVAKKKIQPPIKPVVANNVDVNNFAPEFTNQIPIFSPTDGPANYQGIFRGYSFVSPSVMWSNDNVIGDESISENIKILSQSSPFFAKYEMDVTAAGMLGKGTFSVVRYKCKRISDGQEFAVKIVSQRFSYHALREIRILEMLNPQKNIVTLVDSMSDPLHYYIVLELLSGGELLHTLRRMVKFTEYQAASIMGQLVSAVSHIHSKGVVHRDLKPENILFENENPGAKLRLVDFGFARSLPNSSQGSQLITPCCGTLAYAAPEVLEIQDELPQYNQQCDLWSLGVILFTMLSGKVPFHAKSTSESAVDIISRIRLAEFAFTDAVWESVSDSAKDLITGLLTVDPKKRLSLSQLANHTWLTSSGIGSTRELMTPTILPATADETFNETINAFLTANRDGFHLMDVDTAPLLVKRRGMKRRLEKDSTQKSAADSTSGGRKASATTSTLASVPEGCEVRQKGNNIRPTTLEIGVADEREVPTPLSSAVFTEYRDTKPPYLKYSRDDYEPEQRRKGAGGSGSSGDSTASGSHTTVSNPFQRLKGKTIKALSWLRSVGTDDRRPLLLTPIALFCPLRLKRMLIFFGNSPEVELMAKAIHLIGEKIISSTTFSHSRDLPPPKWLDASANVSFYLFIVMICRVCGDRASGRHYGVQSCDGCRGFFKRSIRRNLQYECKDGEQCVVDVARRNQCQACRFRKCLAVSMNKNAVQNERTNNLSIHQNSLPNIPCPYTMVIAPSIMIQQPSVVETPHTSPTTTTKEKKQATDFTIKRLTTSLVLCTSKLPLIGQIENDDRKVLLNNGWHLLFLFHYACQFGAVLSKEVSIPCYLRILGAKIHSLHLNILEQWTLSCILTFRADCSELSHPELVQQIQEHCMVNLAENVFSTSSEYMNMHENEENRSAVTIETKIRFAKAILLFPTLIELEAEKVRKAFFCTYTNEQILSLWK</sequence>
<evidence type="ECO:0000256" key="22">
    <source>
        <dbReference type="ARBA" id="ARBA00048679"/>
    </source>
</evidence>
<keyword evidence="18" id="KW-0804">Transcription</keyword>
<evidence type="ECO:0000256" key="2">
    <source>
        <dbReference type="ARBA" id="ARBA00004123"/>
    </source>
</evidence>
<evidence type="ECO:0000256" key="1">
    <source>
        <dbReference type="ARBA" id="ARBA00001946"/>
    </source>
</evidence>
<keyword evidence="11 23" id="KW-0547">Nucleotide-binding</keyword>
<keyword evidence="10" id="KW-0677">Repeat</keyword>
<feature type="compositionally biased region" description="Polar residues" evidence="24">
    <location>
        <begin position="746"/>
        <end position="767"/>
    </location>
</feature>
<dbReference type="InterPro" id="IPR013088">
    <property type="entry name" value="Znf_NHR/GATA"/>
</dbReference>
<dbReference type="Gene3D" id="1.10.565.10">
    <property type="entry name" value="Retinoid X Receptor"/>
    <property type="match status" value="1"/>
</dbReference>
<feature type="binding site" evidence="23">
    <location>
        <position position="80"/>
    </location>
    <ligand>
        <name>ATP</name>
        <dbReference type="ChEBI" id="CHEBI:30616"/>
    </ligand>
</feature>
<dbReference type="PRINTS" id="PR00047">
    <property type="entry name" value="STROIDFINGER"/>
</dbReference>
<dbReference type="Pfam" id="PF00105">
    <property type="entry name" value="zf-C4"/>
    <property type="match status" value="1"/>
</dbReference>
<evidence type="ECO:0000256" key="20">
    <source>
        <dbReference type="ARBA" id="ARBA00023242"/>
    </source>
</evidence>
<dbReference type="FunFam" id="3.30.200.20:FF:000686">
    <property type="entry name" value="Ribosomal protein S6 kinase"/>
    <property type="match status" value="1"/>
</dbReference>
<evidence type="ECO:0000256" key="17">
    <source>
        <dbReference type="ARBA" id="ARBA00023125"/>
    </source>
</evidence>
<comment type="catalytic activity">
    <reaction evidence="22">
        <text>L-seryl-[protein] + ATP = O-phospho-L-seryl-[protein] + ADP + H(+)</text>
        <dbReference type="Rhea" id="RHEA:17989"/>
        <dbReference type="Rhea" id="RHEA-COMP:9863"/>
        <dbReference type="Rhea" id="RHEA-COMP:11604"/>
        <dbReference type="ChEBI" id="CHEBI:15378"/>
        <dbReference type="ChEBI" id="CHEBI:29999"/>
        <dbReference type="ChEBI" id="CHEBI:30616"/>
        <dbReference type="ChEBI" id="CHEBI:83421"/>
        <dbReference type="ChEBI" id="CHEBI:456216"/>
        <dbReference type="EC" id="2.7.11.1"/>
    </reaction>
</comment>
<dbReference type="PROSITE" id="PS00107">
    <property type="entry name" value="PROTEIN_KINASE_ATP"/>
    <property type="match status" value="1"/>
</dbReference>
<proteinExistence type="inferred from homology"/>
<protein>
    <recommendedName>
        <fullName evidence="5">non-specific serine/threonine protein kinase</fullName>
        <ecNumber evidence="5">2.7.11.1</ecNumber>
    </recommendedName>
</protein>
<evidence type="ECO:0000256" key="15">
    <source>
        <dbReference type="ARBA" id="ARBA00022840"/>
    </source>
</evidence>
<evidence type="ECO:0000256" key="8">
    <source>
        <dbReference type="ARBA" id="ARBA00022679"/>
    </source>
</evidence>
<keyword evidence="17" id="KW-0238">DNA-binding</keyword>
<evidence type="ECO:0000256" key="5">
    <source>
        <dbReference type="ARBA" id="ARBA00012513"/>
    </source>
</evidence>
<evidence type="ECO:0000256" key="14">
    <source>
        <dbReference type="ARBA" id="ARBA00022833"/>
    </source>
</evidence>
<keyword evidence="16" id="KW-0805">Transcription regulation</keyword>
<dbReference type="GO" id="GO:0043565">
    <property type="term" value="F:sequence-specific DNA binding"/>
    <property type="evidence" value="ECO:0007669"/>
    <property type="project" value="InterPro"/>
</dbReference>
<accession>A0A915EE42</accession>
<dbReference type="Gene3D" id="3.30.50.10">
    <property type="entry name" value="Erythroid Transcription Factor GATA-1, subunit A"/>
    <property type="match status" value="1"/>
</dbReference>
<dbReference type="CDD" id="cd07164">
    <property type="entry name" value="NR_DBD_PNR_like_1"/>
    <property type="match status" value="1"/>
</dbReference>
<dbReference type="EC" id="2.7.11.1" evidence="5"/>
<dbReference type="Proteomes" id="UP000887574">
    <property type="component" value="Unplaced"/>
</dbReference>
<evidence type="ECO:0000256" key="21">
    <source>
        <dbReference type="ARBA" id="ARBA00047899"/>
    </source>
</evidence>
<dbReference type="SUPFAM" id="SSF57716">
    <property type="entry name" value="Glucocorticoid receptor-like (DNA-binding domain)"/>
    <property type="match status" value="1"/>
</dbReference>
<dbReference type="SMART" id="SM00133">
    <property type="entry name" value="S_TK_X"/>
    <property type="match status" value="1"/>
</dbReference>
<feature type="compositionally biased region" description="Acidic residues" evidence="24">
    <location>
        <begin position="29"/>
        <end position="38"/>
    </location>
</feature>
<dbReference type="PROSITE" id="PS51285">
    <property type="entry name" value="AGC_KINASE_CTER"/>
    <property type="match status" value="1"/>
</dbReference>
<evidence type="ECO:0000256" key="13">
    <source>
        <dbReference type="ARBA" id="ARBA00022777"/>
    </source>
</evidence>
<feature type="compositionally biased region" description="Basic and acidic residues" evidence="24">
    <location>
        <begin position="816"/>
        <end position="830"/>
    </location>
</feature>
<comment type="similarity">
    <text evidence="4">Belongs to the protein kinase superfamily. AGC Ser/Thr protein kinase family. S6 kinase subfamily.</text>
</comment>
<organism evidence="28 29">
    <name type="scientific">Ditylenchus dipsaci</name>
    <dbReference type="NCBI Taxonomy" id="166011"/>
    <lineage>
        <taxon>Eukaryota</taxon>
        <taxon>Metazoa</taxon>
        <taxon>Ecdysozoa</taxon>
        <taxon>Nematoda</taxon>
        <taxon>Chromadorea</taxon>
        <taxon>Rhabditida</taxon>
        <taxon>Tylenchina</taxon>
        <taxon>Tylenchomorpha</taxon>
        <taxon>Sphaerularioidea</taxon>
        <taxon>Anguinidae</taxon>
        <taxon>Anguininae</taxon>
        <taxon>Ditylenchus</taxon>
    </lineage>
</organism>
<comment type="similarity">
    <text evidence="3">Belongs to the nuclear hormone receptor family.</text>
</comment>
<dbReference type="AlphaFoldDB" id="A0A915EE42"/>
<evidence type="ECO:0000259" key="27">
    <source>
        <dbReference type="PROSITE" id="PS51285"/>
    </source>
</evidence>
<dbReference type="SMART" id="SM00399">
    <property type="entry name" value="ZnF_C4"/>
    <property type="match status" value="1"/>
</dbReference>
<keyword evidence="6" id="KW-0723">Serine/threonine-protein kinase</keyword>
<keyword evidence="15 23" id="KW-0067">ATP-binding</keyword>
<evidence type="ECO:0000256" key="16">
    <source>
        <dbReference type="ARBA" id="ARBA00023015"/>
    </source>
</evidence>
<evidence type="ECO:0000259" key="26">
    <source>
        <dbReference type="PROSITE" id="PS51030"/>
    </source>
</evidence>
<evidence type="ECO:0000256" key="19">
    <source>
        <dbReference type="ARBA" id="ARBA00023170"/>
    </source>
</evidence>
<evidence type="ECO:0000313" key="28">
    <source>
        <dbReference type="Proteomes" id="UP000887574"/>
    </source>
</evidence>
<evidence type="ECO:0000256" key="23">
    <source>
        <dbReference type="PROSITE-ProRule" id="PRU10141"/>
    </source>
</evidence>
<evidence type="ECO:0000313" key="29">
    <source>
        <dbReference type="WBParaSite" id="jg5704"/>
    </source>
</evidence>
<feature type="domain" description="Nuclear receptor" evidence="26">
    <location>
        <begin position="951"/>
        <end position="1026"/>
    </location>
</feature>
<keyword evidence="28" id="KW-1185">Reference proteome</keyword>
<evidence type="ECO:0000259" key="25">
    <source>
        <dbReference type="PROSITE" id="PS50011"/>
    </source>
</evidence>
<dbReference type="PROSITE" id="PS50011">
    <property type="entry name" value="PROTEIN_KINASE_DOM"/>
    <property type="match status" value="2"/>
</dbReference>
<keyword evidence="13" id="KW-0418">Kinase</keyword>
<evidence type="ECO:0000256" key="6">
    <source>
        <dbReference type="ARBA" id="ARBA00022527"/>
    </source>
</evidence>
<dbReference type="SUPFAM" id="SSF56112">
    <property type="entry name" value="Protein kinase-like (PK-like)"/>
    <property type="match status" value="2"/>
</dbReference>
<evidence type="ECO:0000256" key="9">
    <source>
        <dbReference type="ARBA" id="ARBA00022723"/>
    </source>
</evidence>
<dbReference type="PANTHER" id="PTHR24351">
    <property type="entry name" value="RIBOSOMAL PROTEIN S6 KINASE"/>
    <property type="match status" value="1"/>
</dbReference>
<feature type="region of interest" description="Disordered" evidence="24">
    <location>
        <begin position="735"/>
        <end position="794"/>
    </location>
</feature>
<feature type="region of interest" description="Disordered" evidence="24">
    <location>
        <begin position="816"/>
        <end position="853"/>
    </location>
</feature>
<dbReference type="InterPro" id="IPR000719">
    <property type="entry name" value="Prot_kinase_dom"/>
</dbReference>
<feature type="region of interest" description="Disordered" evidence="24">
    <location>
        <begin position="1"/>
        <end position="38"/>
    </location>
</feature>
<evidence type="ECO:0000256" key="4">
    <source>
        <dbReference type="ARBA" id="ARBA00009804"/>
    </source>
</evidence>
<feature type="domain" description="AGC-kinase C-terminal" evidence="27">
    <location>
        <begin position="316"/>
        <end position="384"/>
    </location>
</feature>
<evidence type="ECO:0000256" key="11">
    <source>
        <dbReference type="ARBA" id="ARBA00022741"/>
    </source>
</evidence>
<dbReference type="InterPro" id="IPR008271">
    <property type="entry name" value="Ser/Thr_kinase_AS"/>
</dbReference>
<keyword evidence="9" id="KW-0479">Metal-binding</keyword>
<keyword evidence="7" id="KW-0597">Phosphoprotein</keyword>
<dbReference type="InterPro" id="IPR035500">
    <property type="entry name" value="NHR-like_dom_sf"/>
</dbReference>
<dbReference type="GO" id="GO:0005524">
    <property type="term" value="F:ATP binding"/>
    <property type="evidence" value="ECO:0007669"/>
    <property type="project" value="UniProtKB-UniRule"/>
</dbReference>
<evidence type="ECO:0000256" key="12">
    <source>
        <dbReference type="ARBA" id="ARBA00022771"/>
    </source>
</evidence>
<dbReference type="InterPro" id="IPR011009">
    <property type="entry name" value="Kinase-like_dom_sf"/>
</dbReference>
<comment type="catalytic activity">
    <reaction evidence="21">
        <text>L-threonyl-[protein] + ATP = O-phospho-L-threonyl-[protein] + ADP + H(+)</text>
        <dbReference type="Rhea" id="RHEA:46608"/>
        <dbReference type="Rhea" id="RHEA-COMP:11060"/>
        <dbReference type="Rhea" id="RHEA-COMP:11605"/>
        <dbReference type="ChEBI" id="CHEBI:15378"/>
        <dbReference type="ChEBI" id="CHEBI:30013"/>
        <dbReference type="ChEBI" id="CHEBI:30616"/>
        <dbReference type="ChEBI" id="CHEBI:61977"/>
        <dbReference type="ChEBI" id="CHEBI:456216"/>
        <dbReference type="EC" id="2.7.11.1"/>
    </reaction>
</comment>
<evidence type="ECO:0000256" key="7">
    <source>
        <dbReference type="ARBA" id="ARBA00022553"/>
    </source>
</evidence>
<evidence type="ECO:0000256" key="10">
    <source>
        <dbReference type="ARBA" id="ARBA00022737"/>
    </source>
</evidence>
<keyword evidence="12" id="KW-0863">Zinc-finger</keyword>
<dbReference type="GO" id="GO:0008270">
    <property type="term" value="F:zinc ion binding"/>
    <property type="evidence" value="ECO:0007669"/>
    <property type="project" value="UniProtKB-KW"/>
</dbReference>
<feature type="domain" description="Protein kinase" evidence="25">
    <location>
        <begin position="48"/>
        <end position="315"/>
    </location>
</feature>
<keyword evidence="8" id="KW-0808">Transferase</keyword>
<dbReference type="WBParaSite" id="jg5704">
    <property type="protein sequence ID" value="jg5704"/>
    <property type="gene ID" value="jg5704"/>
</dbReference>
<evidence type="ECO:0000256" key="3">
    <source>
        <dbReference type="ARBA" id="ARBA00005993"/>
    </source>
</evidence>
<evidence type="ECO:0000256" key="18">
    <source>
        <dbReference type="ARBA" id="ARBA00023163"/>
    </source>
</evidence>
<dbReference type="FunFam" id="1.10.510.10:FF:000157">
    <property type="entry name" value="Ribosomal protein S6 kinase"/>
    <property type="match status" value="1"/>
</dbReference>
<dbReference type="Gene3D" id="3.30.200.20">
    <property type="entry name" value="Phosphorylase Kinase, domain 1"/>
    <property type="match status" value="1"/>
</dbReference>
<dbReference type="SMART" id="SM00220">
    <property type="entry name" value="S_TKc"/>
    <property type="match status" value="2"/>
</dbReference>
<dbReference type="GO" id="GO:0004674">
    <property type="term" value="F:protein serine/threonine kinase activity"/>
    <property type="evidence" value="ECO:0007669"/>
    <property type="project" value="UniProtKB-KW"/>
</dbReference>
<dbReference type="PROSITE" id="PS00108">
    <property type="entry name" value="PROTEIN_KINASE_ST"/>
    <property type="match status" value="2"/>
</dbReference>
<feature type="compositionally biased region" description="Low complexity" evidence="24">
    <location>
        <begin position="16"/>
        <end position="28"/>
    </location>
</feature>
<dbReference type="Gene3D" id="1.10.510.10">
    <property type="entry name" value="Transferase(Phosphotransferase) domain 1"/>
    <property type="match status" value="2"/>
</dbReference>
<dbReference type="PROSITE" id="PS00031">
    <property type="entry name" value="NUCLEAR_REC_DBD_1"/>
    <property type="match status" value="1"/>
</dbReference>
<reference evidence="29" key="1">
    <citation type="submission" date="2022-11" db="UniProtKB">
        <authorList>
            <consortium name="WormBaseParasite"/>
        </authorList>
    </citation>
    <scope>IDENTIFICATION</scope>
</reference>
<feature type="domain" description="Protein kinase" evidence="25">
    <location>
        <begin position="413"/>
        <end position="679"/>
    </location>
</feature>
<evidence type="ECO:0000256" key="24">
    <source>
        <dbReference type="SAM" id="MobiDB-lite"/>
    </source>
</evidence>
<dbReference type="FunFam" id="1.10.510.10:FF:000109">
    <property type="entry name" value="Ribosomal protein S6 kinase"/>
    <property type="match status" value="1"/>
</dbReference>